<dbReference type="OrthoDB" id="3794732at2759"/>
<sequence>MAAMLSQAKPCPAMRCSCESRIIVILGLKDKKGYTICRKLPCTSTYLKEAIAAWKGPNPPVVEIRWSNEQTFQTYHHWLLTREVRTNNDRNGTTQNATAYYNDLIKCGTFGDLIKDNLFQDMIMSAFTGRLRQPSGDQYCFIAALTMETLKLVYDTVLPGSPLRQIIPDVVGRFATVASFESMKKATGLPRDFIIDSMVAAVKERDRLKAALKETSECAIEPAKRVRFKGEIPQPQGFAPNECVYHLHNKDGQPCWRVQLHTW</sequence>
<accession>A0A6A6JR51</accession>
<evidence type="ECO:0000313" key="1">
    <source>
        <dbReference type="EMBL" id="KAF2278724.1"/>
    </source>
</evidence>
<protein>
    <submittedName>
        <fullName evidence="1">Uncharacterized protein</fullName>
    </submittedName>
</protein>
<dbReference type="AlphaFoldDB" id="A0A6A6JR51"/>
<dbReference type="GeneID" id="54552790"/>
<evidence type="ECO:0000313" key="2">
    <source>
        <dbReference type="Proteomes" id="UP000800097"/>
    </source>
</evidence>
<name>A0A6A6JR51_WESOR</name>
<proteinExistence type="predicted"/>
<reference evidence="1" key="1">
    <citation type="journal article" date="2020" name="Stud. Mycol.">
        <title>101 Dothideomycetes genomes: a test case for predicting lifestyles and emergence of pathogens.</title>
        <authorList>
            <person name="Haridas S."/>
            <person name="Albert R."/>
            <person name="Binder M."/>
            <person name="Bloem J."/>
            <person name="Labutti K."/>
            <person name="Salamov A."/>
            <person name="Andreopoulos B."/>
            <person name="Baker S."/>
            <person name="Barry K."/>
            <person name="Bills G."/>
            <person name="Bluhm B."/>
            <person name="Cannon C."/>
            <person name="Castanera R."/>
            <person name="Culley D."/>
            <person name="Daum C."/>
            <person name="Ezra D."/>
            <person name="Gonzalez J."/>
            <person name="Henrissat B."/>
            <person name="Kuo A."/>
            <person name="Liang C."/>
            <person name="Lipzen A."/>
            <person name="Lutzoni F."/>
            <person name="Magnuson J."/>
            <person name="Mondo S."/>
            <person name="Nolan M."/>
            <person name="Ohm R."/>
            <person name="Pangilinan J."/>
            <person name="Park H.-J."/>
            <person name="Ramirez L."/>
            <person name="Alfaro M."/>
            <person name="Sun H."/>
            <person name="Tritt A."/>
            <person name="Yoshinaga Y."/>
            <person name="Zwiers L.-H."/>
            <person name="Turgeon B."/>
            <person name="Goodwin S."/>
            <person name="Spatafora J."/>
            <person name="Crous P."/>
            <person name="Grigoriev I."/>
        </authorList>
    </citation>
    <scope>NUCLEOTIDE SEQUENCE</scope>
    <source>
        <strain evidence="1">CBS 379.55</strain>
    </source>
</reference>
<organism evidence="1 2">
    <name type="scientific">Westerdykella ornata</name>
    <dbReference type="NCBI Taxonomy" id="318751"/>
    <lineage>
        <taxon>Eukaryota</taxon>
        <taxon>Fungi</taxon>
        <taxon>Dikarya</taxon>
        <taxon>Ascomycota</taxon>
        <taxon>Pezizomycotina</taxon>
        <taxon>Dothideomycetes</taxon>
        <taxon>Pleosporomycetidae</taxon>
        <taxon>Pleosporales</taxon>
        <taxon>Sporormiaceae</taxon>
        <taxon>Westerdykella</taxon>
    </lineage>
</organism>
<dbReference type="Proteomes" id="UP000800097">
    <property type="component" value="Unassembled WGS sequence"/>
</dbReference>
<dbReference type="RefSeq" id="XP_033656263.1">
    <property type="nucleotide sequence ID" value="XM_033799615.1"/>
</dbReference>
<gene>
    <name evidence="1" type="ORF">EI97DRAFT_440252</name>
</gene>
<keyword evidence="2" id="KW-1185">Reference proteome</keyword>
<dbReference type="EMBL" id="ML986487">
    <property type="protein sequence ID" value="KAF2278724.1"/>
    <property type="molecule type" value="Genomic_DNA"/>
</dbReference>